<protein>
    <submittedName>
        <fullName evidence="1">Uncharacterized protein</fullName>
    </submittedName>
</protein>
<accession>A0ACC1DFQ4</accession>
<proteinExistence type="predicted"/>
<gene>
    <name evidence="1" type="ORF">K1T71_001626</name>
</gene>
<evidence type="ECO:0000313" key="1">
    <source>
        <dbReference type="EMBL" id="KAJ0182257.1"/>
    </source>
</evidence>
<evidence type="ECO:0000313" key="2">
    <source>
        <dbReference type="Proteomes" id="UP000824533"/>
    </source>
</evidence>
<reference evidence="1 2" key="1">
    <citation type="journal article" date="2021" name="Front. Genet.">
        <title>Chromosome-Level Genome Assembly Reveals Significant Gene Expansion in the Toll and IMD Signaling Pathways of Dendrolimus kikuchii.</title>
        <authorList>
            <person name="Zhou J."/>
            <person name="Wu P."/>
            <person name="Xiong Z."/>
            <person name="Liu N."/>
            <person name="Zhao N."/>
            <person name="Ji M."/>
            <person name="Qiu Y."/>
            <person name="Yang B."/>
        </authorList>
    </citation>
    <scope>NUCLEOTIDE SEQUENCE [LARGE SCALE GENOMIC DNA]</scope>
    <source>
        <strain evidence="1">Ann1</strain>
    </source>
</reference>
<keyword evidence="2" id="KW-1185">Reference proteome</keyword>
<organism evidence="1 2">
    <name type="scientific">Dendrolimus kikuchii</name>
    <dbReference type="NCBI Taxonomy" id="765133"/>
    <lineage>
        <taxon>Eukaryota</taxon>
        <taxon>Metazoa</taxon>
        <taxon>Ecdysozoa</taxon>
        <taxon>Arthropoda</taxon>
        <taxon>Hexapoda</taxon>
        <taxon>Insecta</taxon>
        <taxon>Pterygota</taxon>
        <taxon>Neoptera</taxon>
        <taxon>Endopterygota</taxon>
        <taxon>Lepidoptera</taxon>
        <taxon>Glossata</taxon>
        <taxon>Ditrysia</taxon>
        <taxon>Bombycoidea</taxon>
        <taxon>Lasiocampidae</taxon>
        <taxon>Dendrolimus</taxon>
    </lineage>
</organism>
<name>A0ACC1DFQ4_9NEOP</name>
<dbReference type="EMBL" id="CM034389">
    <property type="protein sequence ID" value="KAJ0182257.1"/>
    <property type="molecule type" value="Genomic_DNA"/>
</dbReference>
<sequence length="125" mass="13675">MLGLKPWCGRRCVATVNVLDTVGSGEAVAEPRSGSSGAQVRSRGAWRRGGRRLAQSRLTRRRGRTCVGWPHERAGVLAQSARVCYARAVLWPPCWRPSRSSPYCPVASSRGKAFVLISSRTIEPL</sequence>
<dbReference type="Proteomes" id="UP000824533">
    <property type="component" value="Linkage Group LG03"/>
</dbReference>
<comment type="caution">
    <text evidence="1">The sequence shown here is derived from an EMBL/GenBank/DDBJ whole genome shotgun (WGS) entry which is preliminary data.</text>
</comment>